<dbReference type="InterPro" id="IPR035965">
    <property type="entry name" value="PAS-like_dom_sf"/>
</dbReference>
<evidence type="ECO:0000256" key="10">
    <source>
        <dbReference type="ARBA" id="ARBA00022989"/>
    </source>
</evidence>
<evidence type="ECO:0000259" key="18">
    <source>
        <dbReference type="PROSITE" id="PS50113"/>
    </source>
</evidence>
<dbReference type="InterPro" id="IPR003661">
    <property type="entry name" value="HisK_dim/P_dom"/>
</dbReference>
<dbReference type="Pfam" id="PF02518">
    <property type="entry name" value="HATPase_c"/>
    <property type="match status" value="1"/>
</dbReference>
<reference evidence="21" key="1">
    <citation type="submission" date="2016-03" db="EMBL/GenBank/DDBJ databases">
        <authorList>
            <person name="Heylen K."/>
            <person name="De Vos P."/>
            <person name="Vekeman B."/>
        </authorList>
    </citation>
    <scope>NUCLEOTIDE SEQUENCE [LARGE SCALE GENOMIC DNA]</scope>
    <source>
        <strain evidence="21">R-45383</strain>
    </source>
</reference>
<dbReference type="InterPro" id="IPR004358">
    <property type="entry name" value="Sig_transdc_His_kin-like_C"/>
</dbReference>
<comment type="catalytic activity">
    <reaction evidence="1">
        <text>ATP + protein L-histidine = ADP + protein N-phospho-L-histidine.</text>
        <dbReference type="EC" id="2.7.13.3"/>
    </reaction>
</comment>
<dbReference type="GO" id="GO:0005524">
    <property type="term" value="F:ATP binding"/>
    <property type="evidence" value="ECO:0007669"/>
    <property type="project" value="UniProtKB-KW"/>
</dbReference>
<dbReference type="InterPro" id="IPR011006">
    <property type="entry name" value="CheY-like_superfamily"/>
</dbReference>
<feature type="domain" description="PAC" evidence="18">
    <location>
        <begin position="344"/>
        <end position="396"/>
    </location>
</feature>
<evidence type="ECO:0000256" key="2">
    <source>
        <dbReference type="ARBA" id="ARBA00004370"/>
    </source>
</evidence>
<keyword evidence="7" id="KW-0547">Nucleotide-binding</keyword>
<dbReference type="STRING" id="702114.A1355_13415"/>
<keyword evidence="8" id="KW-0418">Kinase</keyword>
<dbReference type="PROSITE" id="PS50110">
    <property type="entry name" value="RESPONSE_REGULATORY"/>
    <property type="match status" value="1"/>
</dbReference>
<keyword evidence="21" id="KW-1185">Reference proteome</keyword>
<dbReference type="PRINTS" id="PR00344">
    <property type="entry name" value="BCTRLSENSOR"/>
</dbReference>
<evidence type="ECO:0000256" key="3">
    <source>
        <dbReference type="ARBA" id="ARBA00012438"/>
    </source>
</evidence>
<evidence type="ECO:0000259" key="16">
    <source>
        <dbReference type="PROSITE" id="PS50110"/>
    </source>
</evidence>
<dbReference type="PROSITE" id="PS50109">
    <property type="entry name" value="HIS_KIN"/>
    <property type="match status" value="1"/>
</dbReference>
<dbReference type="InterPro" id="IPR001789">
    <property type="entry name" value="Sig_transdc_resp-reg_receiver"/>
</dbReference>
<dbReference type="NCBIfam" id="TIGR00229">
    <property type="entry name" value="sensory_box"/>
    <property type="match status" value="1"/>
</dbReference>
<dbReference type="SUPFAM" id="SSF52172">
    <property type="entry name" value="CheY-like"/>
    <property type="match status" value="1"/>
</dbReference>
<evidence type="ECO:0000256" key="8">
    <source>
        <dbReference type="ARBA" id="ARBA00022777"/>
    </source>
</evidence>
<dbReference type="SUPFAM" id="SSF55785">
    <property type="entry name" value="PYP-like sensor domain (PAS domain)"/>
    <property type="match status" value="1"/>
</dbReference>
<evidence type="ECO:0000259" key="17">
    <source>
        <dbReference type="PROSITE" id="PS50112"/>
    </source>
</evidence>
<dbReference type="Pfam" id="PF13426">
    <property type="entry name" value="PAS_9"/>
    <property type="match status" value="1"/>
</dbReference>
<evidence type="ECO:0000256" key="1">
    <source>
        <dbReference type="ARBA" id="ARBA00000085"/>
    </source>
</evidence>
<organism evidence="20 21">
    <name type="scientific">Methylomonas koyamae</name>
    <dbReference type="NCBI Taxonomy" id="702114"/>
    <lineage>
        <taxon>Bacteria</taxon>
        <taxon>Pseudomonadati</taxon>
        <taxon>Pseudomonadota</taxon>
        <taxon>Gammaproteobacteria</taxon>
        <taxon>Methylococcales</taxon>
        <taxon>Methylococcaceae</taxon>
        <taxon>Methylomonas</taxon>
    </lineage>
</organism>
<dbReference type="InterPro" id="IPR003660">
    <property type="entry name" value="HAMP_dom"/>
</dbReference>
<dbReference type="EMBL" id="LUUK01000209">
    <property type="protein sequence ID" value="OAI13499.1"/>
    <property type="molecule type" value="Genomic_DNA"/>
</dbReference>
<dbReference type="FunFam" id="3.30.565.10:FF:000010">
    <property type="entry name" value="Sensor histidine kinase RcsC"/>
    <property type="match status" value="1"/>
</dbReference>
<evidence type="ECO:0000256" key="4">
    <source>
        <dbReference type="ARBA" id="ARBA00022553"/>
    </source>
</evidence>
<evidence type="ECO:0000313" key="20">
    <source>
        <dbReference type="EMBL" id="OAI13499.1"/>
    </source>
</evidence>
<evidence type="ECO:0000259" key="15">
    <source>
        <dbReference type="PROSITE" id="PS50109"/>
    </source>
</evidence>
<evidence type="ECO:0000256" key="12">
    <source>
        <dbReference type="ARBA" id="ARBA00023136"/>
    </source>
</evidence>
<dbReference type="SUPFAM" id="SSF55874">
    <property type="entry name" value="ATPase domain of HSP90 chaperone/DNA topoisomerase II/histidine kinase"/>
    <property type="match status" value="1"/>
</dbReference>
<dbReference type="PANTHER" id="PTHR43047">
    <property type="entry name" value="TWO-COMPONENT HISTIDINE PROTEIN KINASE"/>
    <property type="match status" value="1"/>
</dbReference>
<dbReference type="InterPro" id="IPR001610">
    <property type="entry name" value="PAC"/>
</dbReference>
<evidence type="ECO:0000256" key="6">
    <source>
        <dbReference type="ARBA" id="ARBA00022692"/>
    </source>
</evidence>
<dbReference type="Gene3D" id="3.30.565.10">
    <property type="entry name" value="Histidine kinase-like ATPase, C-terminal domain"/>
    <property type="match status" value="1"/>
</dbReference>
<dbReference type="InterPro" id="IPR036097">
    <property type="entry name" value="HisK_dim/P_sf"/>
</dbReference>
<dbReference type="CDD" id="cd00082">
    <property type="entry name" value="HisKA"/>
    <property type="match status" value="1"/>
</dbReference>
<dbReference type="PANTHER" id="PTHR43047:SF64">
    <property type="entry name" value="HISTIDINE KINASE CONTAINING CHEY-HOMOLOGOUS RECEIVER DOMAIN AND PAS DOMAIN-RELATED"/>
    <property type="match status" value="1"/>
</dbReference>
<evidence type="ECO:0000256" key="11">
    <source>
        <dbReference type="ARBA" id="ARBA00023012"/>
    </source>
</evidence>
<keyword evidence="6 14" id="KW-0812">Transmembrane</keyword>
<protein>
    <recommendedName>
        <fullName evidence="3">histidine kinase</fullName>
        <ecNumber evidence="3">2.7.13.3</ecNumber>
    </recommendedName>
</protein>
<dbReference type="SMART" id="SM00448">
    <property type="entry name" value="REC"/>
    <property type="match status" value="1"/>
</dbReference>
<comment type="caution">
    <text evidence="20">The sequence shown here is derived from an EMBL/GenBank/DDBJ whole genome shotgun (WGS) entry which is preliminary data.</text>
</comment>
<dbReference type="InterPro" id="IPR003594">
    <property type="entry name" value="HATPase_dom"/>
</dbReference>
<dbReference type="RefSeq" id="WP_064031214.1">
    <property type="nucleotide sequence ID" value="NZ_LUUK01000209.1"/>
</dbReference>
<dbReference type="OrthoDB" id="6187449at2"/>
<keyword evidence="4 13" id="KW-0597">Phosphoprotein</keyword>
<dbReference type="CDD" id="cd17546">
    <property type="entry name" value="REC_hyHK_CKI1_RcsC-like"/>
    <property type="match status" value="1"/>
</dbReference>
<feature type="domain" description="HAMP" evidence="19">
    <location>
        <begin position="208"/>
        <end position="260"/>
    </location>
</feature>
<evidence type="ECO:0000256" key="14">
    <source>
        <dbReference type="SAM" id="Phobius"/>
    </source>
</evidence>
<dbReference type="EC" id="2.7.13.3" evidence="3"/>
<comment type="subcellular location">
    <subcellularLocation>
        <location evidence="2">Membrane</location>
    </subcellularLocation>
</comment>
<dbReference type="Gene3D" id="1.10.287.130">
    <property type="match status" value="1"/>
</dbReference>
<feature type="modified residue" description="4-aspartylphosphate" evidence="13">
    <location>
        <position position="727"/>
    </location>
</feature>
<dbReference type="SMART" id="SM00388">
    <property type="entry name" value="HisKA"/>
    <property type="match status" value="1"/>
</dbReference>
<evidence type="ECO:0000256" key="7">
    <source>
        <dbReference type="ARBA" id="ARBA00022741"/>
    </source>
</evidence>
<name>A0A177N8H7_9GAMM</name>
<evidence type="ECO:0000256" key="13">
    <source>
        <dbReference type="PROSITE-ProRule" id="PRU00169"/>
    </source>
</evidence>
<dbReference type="AlphaFoldDB" id="A0A177N8H7"/>
<feature type="transmembrane region" description="Helical" evidence="14">
    <location>
        <begin position="20"/>
        <end position="40"/>
    </location>
</feature>
<dbReference type="PROSITE" id="PS50113">
    <property type="entry name" value="PAC"/>
    <property type="match status" value="1"/>
</dbReference>
<feature type="domain" description="Response regulatory" evidence="16">
    <location>
        <begin position="678"/>
        <end position="794"/>
    </location>
</feature>
<dbReference type="Pfam" id="PF00512">
    <property type="entry name" value="HisKA"/>
    <property type="match status" value="1"/>
</dbReference>
<dbReference type="Pfam" id="PF00072">
    <property type="entry name" value="Response_reg"/>
    <property type="match status" value="1"/>
</dbReference>
<dbReference type="CDD" id="cd16922">
    <property type="entry name" value="HATPase_EvgS-ArcB-TorS-like"/>
    <property type="match status" value="1"/>
</dbReference>
<dbReference type="SMART" id="SM00091">
    <property type="entry name" value="PAS"/>
    <property type="match status" value="1"/>
</dbReference>
<keyword evidence="12 14" id="KW-0472">Membrane</keyword>
<dbReference type="PROSITE" id="PS50885">
    <property type="entry name" value="HAMP"/>
    <property type="match status" value="1"/>
</dbReference>
<evidence type="ECO:0000313" key="21">
    <source>
        <dbReference type="Proteomes" id="UP000077628"/>
    </source>
</evidence>
<proteinExistence type="predicted"/>
<dbReference type="GO" id="GO:0000155">
    <property type="term" value="F:phosphorelay sensor kinase activity"/>
    <property type="evidence" value="ECO:0007669"/>
    <property type="project" value="InterPro"/>
</dbReference>
<dbReference type="PROSITE" id="PS50112">
    <property type="entry name" value="PAS"/>
    <property type="match status" value="1"/>
</dbReference>
<accession>A0A177N8H7</accession>
<dbReference type="Proteomes" id="UP000077628">
    <property type="component" value="Unassembled WGS sequence"/>
</dbReference>
<dbReference type="CDD" id="cd00130">
    <property type="entry name" value="PAS"/>
    <property type="match status" value="1"/>
</dbReference>
<feature type="transmembrane region" description="Helical" evidence="14">
    <location>
        <begin position="184"/>
        <end position="206"/>
    </location>
</feature>
<dbReference type="Gene3D" id="3.30.450.20">
    <property type="entry name" value="PAS domain"/>
    <property type="match status" value="1"/>
</dbReference>
<feature type="domain" description="PAS" evidence="17">
    <location>
        <begin position="272"/>
        <end position="327"/>
    </location>
</feature>
<dbReference type="GO" id="GO:0016020">
    <property type="term" value="C:membrane"/>
    <property type="evidence" value="ECO:0007669"/>
    <property type="project" value="UniProtKB-SubCell"/>
</dbReference>
<dbReference type="SMART" id="SM00387">
    <property type="entry name" value="HATPase_c"/>
    <property type="match status" value="1"/>
</dbReference>
<dbReference type="InterPro" id="IPR036890">
    <property type="entry name" value="HATPase_C_sf"/>
</dbReference>
<evidence type="ECO:0000259" key="19">
    <source>
        <dbReference type="PROSITE" id="PS50885"/>
    </source>
</evidence>
<dbReference type="SMART" id="SM00304">
    <property type="entry name" value="HAMP"/>
    <property type="match status" value="1"/>
</dbReference>
<dbReference type="InterPro" id="IPR000014">
    <property type="entry name" value="PAS"/>
</dbReference>
<dbReference type="FunFam" id="1.10.287.130:FF:000004">
    <property type="entry name" value="Ethylene receptor 1"/>
    <property type="match status" value="1"/>
</dbReference>
<gene>
    <name evidence="20" type="ORF">A1355_13415</name>
</gene>
<dbReference type="SUPFAM" id="SSF47384">
    <property type="entry name" value="Homodimeric domain of signal transducing histidine kinase"/>
    <property type="match status" value="1"/>
</dbReference>
<feature type="domain" description="Histidine kinase" evidence="15">
    <location>
        <begin position="432"/>
        <end position="650"/>
    </location>
</feature>
<keyword evidence="10 14" id="KW-1133">Transmembrane helix</keyword>
<evidence type="ECO:0000256" key="9">
    <source>
        <dbReference type="ARBA" id="ARBA00022840"/>
    </source>
</evidence>
<keyword evidence="9" id="KW-0067">ATP-binding</keyword>
<dbReference type="Gene3D" id="3.40.50.2300">
    <property type="match status" value="1"/>
</dbReference>
<keyword evidence="5" id="KW-0808">Transferase</keyword>
<dbReference type="InterPro" id="IPR000700">
    <property type="entry name" value="PAS-assoc_C"/>
</dbReference>
<sequence>MKPQFASFLDKYTFQRQLGVTIAVGIFLLALFASVVGSWLGNQRVRGNLLDQGRGITASLARQSALALVYASGDNATEAVNTTLAFPGVVGLEIRDANRQVLLKRGTTDSSELFQAPAAADIGKADPAQAVFLDAESPNSWRFIAPVYSQPASSPFNEIVAPELLGEVIVVVSKAALVQTTASIFVANLTTSFSFALLFLALIRMLTKRMTQPLIRLSAVMRRAEAGKSLVRAALAGPRDIVDMAQAFNGMMSVLEAHAAENAQIYAELQQSEAQYRRIVDTANEGIWVLGPNARTSFANPRMADMLGYTCEEMHGRPITDFMFEKDAPDHLIKMENRRLGLAEHYERRFRRKNGQAVWTVVSAAPILDDEQRFQGSFAMFTDITQRKQAEDELRQYKDQLEETVRQRTAELLLARDAADAANKAKSMFLANMSHELRTPMNAILGFSSMMRRDPQLSSQQAENLEIINRSGEHLLNLINDVLEMAKIESGRLQLEIAPFDLGAMVRDVVEMMQIRAREKALQLLLDQSSEFPRYIRSDEARIRQILINLINNAVKFTEHGGVTMRLGAKNNARYHLLIEVEDTGPGIAPEDRSRLFEPFVQLGEADAQHGTGLGLAITRQLVQMMGGSISVESSVGKGSLFRVDLPVETASGTDILGAEPRKPGEVVGLAPGQPRYRIMIVEDQHENRLLLSRLMTGLGLEVKIAGNGAQCLELFQSWQPDLIWMDRRMPVMDGIETTQRLRQLPDGQTVKIVAVTASAFKEQQQEMLNAGMDDFVRKPYRFEEIYDCLARQLDIKFMYHESAAEEQPEPVVLTAMMLKVLPAELCNDLREALVSLDIERISAIIQQIGEIDPKLGLALSRLANVFDYPSILSALNGLGEAGDRN</sequence>
<dbReference type="SMART" id="SM00086">
    <property type="entry name" value="PAC"/>
    <property type="match status" value="1"/>
</dbReference>
<dbReference type="Gene3D" id="6.10.340.10">
    <property type="match status" value="1"/>
</dbReference>
<evidence type="ECO:0000256" key="5">
    <source>
        <dbReference type="ARBA" id="ARBA00022679"/>
    </source>
</evidence>
<keyword evidence="11" id="KW-0902">Two-component regulatory system</keyword>
<dbReference type="InterPro" id="IPR005467">
    <property type="entry name" value="His_kinase_dom"/>
</dbReference>